<protein>
    <submittedName>
        <fullName evidence="1">Uncharacterized protein</fullName>
    </submittedName>
</protein>
<comment type="caution">
    <text evidence="1">The sequence shown here is derived from an EMBL/GenBank/DDBJ whole genome shotgun (WGS) entry which is preliminary data.</text>
</comment>
<gene>
    <name evidence="1" type="ORF">ACHAXA_009791</name>
</gene>
<proteinExistence type="predicted"/>
<reference evidence="1 2" key="1">
    <citation type="submission" date="2024-10" db="EMBL/GenBank/DDBJ databases">
        <title>Updated reference genomes for cyclostephanoid diatoms.</title>
        <authorList>
            <person name="Roberts W.R."/>
            <person name="Alverson A.J."/>
        </authorList>
    </citation>
    <scope>NUCLEOTIDE SEQUENCE [LARGE SCALE GENOMIC DNA]</scope>
    <source>
        <strain evidence="1 2">AJA228-03</strain>
    </source>
</reference>
<dbReference type="AlphaFoldDB" id="A0ABD3RXH4"/>
<accession>A0ABD3RXH4</accession>
<name>A0ABD3RXH4_9STRA</name>
<evidence type="ECO:0000313" key="1">
    <source>
        <dbReference type="EMBL" id="KAL3816931.1"/>
    </source>
</evidence>
<sequence>MGSIDVGTTTAMTQDLAVTSPEITSPPPSSRSCCLTMWDYGENGDMYEARGYALLAMGRGVAVMGNGTRSASKDDSSLVYV</sequence>
<keyword evidence="2" id="KW-1185">Reference proteome</keyword>
<dbReference type="Proteomes" id="UP001530377">
    <property type="component" value="Unassembled WGS sequence"/>
</dbReference>
<evidence type="ECO:0000313" key="2">
    <source>
        <dbReference type="Proteomes" id="UP001530377"/>
    </source>
</evidence>
<organism evidence="1 2">
    <name type="scientific">Cyclostephanos tholiformis</name>
    <dbReference type="NCBI Taxonomy" id="382380"/>
    <lineage>
        <taxon>Eukaryota</taxon>
        <taxon>Sar</taxon>
        <taxon>Stramenopiles</taxon>
        <taxon>Ochrophyta</taxon>
        <taxon>Bacillariophyta</taxon>
        <taxon>Coscinodiscophyceae</taxon>
        <taxon>Thalassiosirophycidae</taxon>
        <taxon>Stephanodiscales</taxon>
        <taxon>Stephanodiscaceae</taxon>
        <taxon>Cyclostephanos</taxon>
    </lineage>
</organism>
<dbReference type="EMBL" id="JALLPB020000125">
    <property type="protein sequence ID" value="KAL3816931.1"/>
    <property type="molecule type" value="Genomic_DNA"/>
</dbReference>